<reference evidence="2 3" key="1">
    <citation type="journal article" date="2019" name="Sci. Rep.">
        <title>Orb-weaving spider Araneus ventricosus genome elucidates the spidroin gene catalogue.</title>
        <authorList>
            <person name="Kono N."/>
            <person name="Nakamura H."/>
            <person name="Ohtoshi R."/>
            <person name="Moran D.A.P."/>
            <person name="Shinohara A."/>
            <person name="Yoshida Y."/>
            <person name="Fujiwara M."/>
            <person name="Mori M."/>
            <person name="Tomita M."/>
            <person name="Arakawa K."/>
        </authorList>
    </citation>
    <scope>NUCLEOTIDE SEQUENCE [LARGE SCALE GENOMIC DNA]</scope>
</reference>
<evidence type="ECO:0000256" key="1">
    <source>
        <dbReference type="SAM" id="MobiDB-lite"/>
    </source>
</evidence>
<evidence type="ECO:0000313" key="3">
    <source>
        <dbReference type="Proteomes" id="UP000499080"/>
    </source>
</evidence>
<dbReference type="Proteomes" id="UP000499080">
    <property type="component" value="Unassembled WGS sequence"/>
</dbReference>
<accession>A0A4Y2FU01</accession>
<organism evidence="2 3">
    <name type="scientific">Araneus ventricosus</name>
    <name type="common">Orbweaver spider</name>
    <name type="synonym">Epeira ventricosa</name>
    <dbReference type="NCBI Taxonomy" id="182803"/>
    <lineage>
        <taxon>Eukaryota</taxon>
        <taxon>Metazoa</taxon>
        <taxon>Ecdysozoa</taxon>
        <taxon>Arthropoda</taxon>
        <taxon>Chelicerata</taxon>
        <taxon>Arachnida</taxon>
        <taxon>Araneae</taxon>
        <taxon>Araneomorphae</taxon>
        <taxon>Entelegynae</taxon>
        <taxon>Araneoidea</taxon>
        <taxon>Araneidae</taxon>
        <taxon>Araneus</taxon>
    </lineage>
</organism>
<dbReference type="EMBL" id="BGPR01001017">
    <property type="protein sequence ID" value="GBM43114.1"/>
    <property type="molecule type" value="Genomic_DNA"/>
</dbReference>
<name>A0A4Y2FU01_ARAVE</name>
<gene>
    <name evidence="2" type="ORF">AVEN_222170_1</name>
</gene>
<protein>
    <submittedName>
        <fullName evidence="2">Uncharacterized protein</fullName>
    </submittedName>
</protein>
<sequence>MHVRPKGLKHFFFFQLEVNDYLQRFKIKHWATIRVDTLYIQRKKFEKRARDKIGRSVLNRSLPNLIRVILYAVTQIKVSSFANEPDEVIGIDSWKINPAETKRFNLELDCTLTLEDQFQERSVPITNWLKLTRFESDAYLSHSRVSSIKANKLDDDAVNKMPKLTLTRDDTDATTATNRYRQMQPVDALSRTVAGMYPAVEAVIYSRSPYQPYSYFENRSAAAAASPDGGDWSDFRPMMEGSSP</sequence>
<dbReference type="AlphaFoldDB" id="A0A4Y2FU01"/>
<comment type="caution">
    <text evidence="2">The sequence shown here is derived from an EMBL/GenBank/DDBJ whole genome shotgun (WGS) entry which is preliminary data.</text>
</comment>
<proteinExistence type="predicted"/>
<keyword evidence="3" id="KW-1185">Reference proteome</keyword>
<evidence type="ECO:0000313" key="2">
    <source>
        <dbReference type="EMBL" id="GBM43114.1"/>
    </source>
</evidence>
<feature type="region of interest" description="Disordered" evidence="1">
    <location>
        <begin position="223"/>
        <end position="244"/>
    </location>
</feature>